<reference evidence="1" key="1">
    <citation type="submission" date="2021-05" db="EMBL/GenBank/DDBJ databases">
        <authorList>
            <person name="Scholz U."/>
            <person name="Mascher M."/>
            <person name="Fiebig A."/>
        </authorList>
    </citation>
    <scope>NUCLEOTIDE SEQUENCE [LARGE SCALE GENOMIC DNA]</scope>
</reference>
<reference evidence="1" key="2">
    <citation type="submission" date="2025-09" db="UniProtKB">
        <authorList>
            <consortium name="EnsemblPlants"/>
        </authorList>
    </citation>
    <scope>IDENTIFICATION</scope>
</reference>
<evidence type="ECO:0000313" key="1">
    <source>
        <dbReference type="EnsemblPlants" id="AVESA.00010b.r2.5CG0881870.1.CDS.1"/>
    </source>
</evidence>
<accession>A0ACD5XUT2</accession>
<dbReference type="Proteomes" id="UP001732700">
    <property type="component" value="Chromosome 5C"/>
</dbReference>
<name>A0ACD5XUT2_AVESA</name>
<dbReference type="EnsemblPlants" id="AVESA.00010b.r2.5CG0881870.1">
    <property type="protein sequence ID" value="AVESA.00010b.r2.5CG0881870.1.CDS.1"/>
    <property type="gene ID" value="AVESA.00010b.r2.5CG0881870"/>
</dbReference>
<evidence type="ECO:0000313" key="2">
    <source>
        <dbReference type="Proteomes" id="UP001732700"/>
    </source>
</evidence>
<keyword evidence="2" id="KW-1185">Reference proteome</keyword>
<organism evidence="1 2">
    <name type="scientific">Avena sativa</name>
    <name type="common">Oat</name>
    <dbReference type="NCBI Taxonomy" id="4498"/>
    <lineage>
        <taxon>Eukaryota</taxon>
        <taxon>Viridiplantae</taxon>
        <taxon>Streptophyta</taxon>
        <taxon>Embryophyta</taxon>
        <taxon>Tracheophyta</taxon>
        <taxon>Spermatophyta</taxon>
        <taxon>Magnoliopsida</taxon>
        <taxon>Liliopsida</taxon>
        <taxon>Poales</taxon>
        <taxon>Poaceae</taxon>
        <taxon>BOP clade</taxon>
        <taxon>Pooideae</taxon>
        <taxon>Poodae</taxon>
        <taxon>Poeae</taxon>
        <taxon>Poeae Chloroplast Group 1 (Aveneae type)</taxon>
        <taxon>Aveninae</taxon>
        <taxon>Avena</taxon>
    </lineage>
</organism>
<protein>
    <submittedName>
        <fullName evidence="1">Uncharacterized protein</fullName>
    </submittedName>
</protein>
<proteinExistence type="predicted"/>
<sequence>MVKLAALAVAVALLAPAATVAGVQFAKEDLQSDDSLWKLYELWCARHKVARDPGEKLRRFAIFKEKARRVYSFHLQVAGGTPLGLNIFADQSDDEVRRDYRCGRPGPGVVNHGGMMERNVSAAVKRRGGDGTLPLPVEFDWRAKSCNGRPCLSPVKRQGPRCGACWAFAATAALESHSAIRRNMRVRLSEQQLVDCDTHSFGCAGGFAIAAFYYVAKNGGLASSADYPYRARNGTCKAAATSQVDLGMTGYSRVPAYDEFQLLQAVTYGPVVVPIAATNSSSFYDYAGGLYRGPCGPAITHEMLLVGYGYDHYVLRNSFGEGWGDKGYMLLPRDSGSLGVLGTCRILMDGSAYPEIESL</sequence>